<dbReference type="InterPro" id="IPR036896">
    <property type="entry name" value="Avidin-like_sf"/>
</dbReference>
<dbReference type="InterPro" id="IPR033121">
    <property type="entry name" value="PEPTIDASE_A1"/>
</dbReference>
<evidence type="ECO:0000256" key="2">
    <source>
        <dbReference type="ARBA" id="ARBA00007447"/>
    </source>
</evidence>
<sequence>MNTYLPGKGLVFPMQRGPFQNNGATPWYSTIALGTPGQPLKLAIDSGTNITWVTSTLCPPDQCAHFGTGRFDYQASSSFTFTDCLQRPYSFGPWGTMQIESASDVLSTPSGAMLPMKLFLAASYGGASFKQLDWDGGIGLPCSSAYVEGRSSFLFQALLRSGQLDPAHPYAAFDWNATDREGTCQLGAVDDGKTHGPHVFLPWSVYSKVPGVEYIWSADLKSYSVGGETLATDVTFALDSGSSQFKGDDRIMQQTLARIARGGRPQVVLEFAEGEITLGAELYNVLIEEGPDKGRTLPQFAPLGLPDLVLVGSLVMEHCYTVYEYQVVKCGHEVYALAPVGIWLFNRPDGPQIITRSSSRGFIASPRAVATGKVTLPAPTVQPLRSTSVEGTWKNDYGSVMTLTVTGNRISGVYQSSTGSTGKYAVTGYQSSAAATSNQGQPVALAIEWHSLGKEPADPSWNWTSALCGQISLVEHEEVLELSHLLVASSDFPGLAQQGTYVDKLRYRRSSSGVTHPLDADRVLQPKTDNPLTGDWVTTDGTVLTLTVQAQSQGRLGRVTGKLSGSAGSMEVSGFTDICAVESGLSLQSTAIAASQETGVVSLCGTLDLKIDLLELSILTCTPTTPALTYVQTRLSSATFKRVSVYPSQRLTNPQPVP</sequence>
<comment type="subcellular location">
    <subcellularLocation>
        <location evidence="1">Secreted</location>
    </subcellularLocation>
</comment>
<organism evidence="6 7">
    <name type="scientific">Pseudomonas poae</name>
    <dbReference type="NCBI Taxonomy" id="200451"/>
    <lineage>
        <taxon>Bacteria</taxon>
        <taxon>Pseudomonadati</taxon>
        <taxon>Pseudomonadota</taxon>
        <taxon>Gammaproteobacteria</taxon>
        <taxon>Pseudomonadales</taxon>
        <taxon>Pseudomonadaceae</taxon>
        <taxon>Pseudomonas</taxon>
    </lineage>
</organism>
<dbReference type="InterPro" id="IPR001969">
    <property type="entry name" value="Aspartic_peptidase_AS"/>
</dbReference>
<evidence type="ECO:0000256" key="1">
    <source>
        <dbReference type="ARBA" id="ARBA00004613"/>
    </source>
</evidence>
<dbReference type="GO" id="GO:0009374">
    <property type="term" value="F:biotin binding"/>
    <property type="evidence" value="ECO:0007669"/>
    <property type="project" value="InterPro"/>
</dbReference>
<dbReference type="CDD" id="cd05471">
    <property type="entry name" value="pepsin_like"/>
    <property type="match status" value="1"/>
</dbReference>
<dbReference type="Gene3D" id="2.40.70.10">
    <property type="entry name" value="Acid Proteases"/>
    <property type="match status" value="2"/>
</dbReference>
<dbReference type="RefSeq" id="WP_236277753.1">
    <property type="nucleotide sequence ID" value="NZ_CP142184.1"/>
</dbReference>
<dbReference type="PROSITE" id="PS51767">
    <property type="entry name" value="PEPTIDASE_A1"/>
    <property type="match status" value="1"/>
</dbReference>
<keyword evidence="3" id="KW-0964">Secreted</keyword>
<dbReference type="PROSITE" id="PS00141">
    <property type="entry name" value="ASP_PROTEASE"/>
    <property type="match status" value="1"/>
</dbReference>
<dbReference type="InterPro" id="IPR021109">
    <property type="entry name" value="Peptidase_aspartic_dom_sf"/>
</dbReference>
<name>A0AAP2S491_9PSED</name>
<evidence type="ECO:0000256" key="3">
    <source>
        <dbReference type="ARBA" id="ARBA00022525"/>
    </source>
</evidence>
<dbReference type="Proteomes" id="UP000814126">
    <property type="component" value="Unassembled WGS sequence"/>
</dbReference>
<dbReference type="PANTHER" id="PTHR47966">
    <property type="entry name" value="BETA-SITE APP-CLEAVING ENZYME, ISOFORM A-RELATED"/>
    <property type="match status" value="1"/>
</dbReference>
<dbReference type="GO" id="GO:0004190">
    <property type="term" value="F:aspartic-type endopeptidase activity"/>
    <property type="evidence" value="ECO:0007669"/>
    <property type="project" value="InterPro"/>
</dbReference>
<dbReference type="Pfam" id="PF00026">
    <property type="entry name" value="Asp"/>
    <property type="match status" value="1"/>
</dbReference>
<dbReference type="InterPro" id="IPR005468">
    <property type="entry name" value="Avidin/str"/>
</dbReference>
<accession>A0AAP2S491</accession>
<comment type="similarity">
    <text evidence="2">Belongs to the peptidase A1 family.</text>
</comment>
<dbReference type="PRINTS" id="PR00792">
    <property type="entry name" value="PEPSIN"/>
</dbReference>
<dbReference type="InterPro" id="IPR034164">
    <property type="entry name" value="Pepsin-like_dom"/>
</dbReference>
<dbReference type="SUPFAM" id="SSF50630">
    <property type="entry name" value="Acid proteases"/>
    <property type="match status" value="1"/>
</dbReference>
<evidence type="ECO:0000313" key="7">
    <source>
        <dbReference type="Proteomes" id="UP000814126"/>
    </source>
</evidence>
<dbReference type="InterPro" id="IPR001461">
    <property type="entry name" value="Aspartic_peptidase_A1"/>
</dbReference>
<protein>
    <submittedName>
        <fullName evidence="6">Peptidase A1 pepsin</fullName>
    </submittedName>
</protein>
<dbReference type="SUPFAM" id="SSF50876">
    <property type="entry name" value="Avidin/streptavidin"/>
    <property type="match status" value="1"/>
</dbReference>
<gene>
    <name evidence="6" type="ORF">GIV46_20155</name>
</gene>
<evidence type="ECO:0000313" key="6">
    <source>
        <dbReference type="EMBL" id="MCF5657328.1"/>
    </source>
</evidence>
<dbReference type="PANTHER" id="PTHR47966:SF51">
    <property type="entry name" value="BETA-SITE APP-CLEAVING ENZYME, ISOFORM A-RELATED"/>
    <property type="match status" value="1"/>
</dbReference>
<dbReference type="AlphaFoldDB" id="A0AAP2S491"/>
<dbReference type="GO" id="GO:0005576">
    <property type="term" value="C:extracellular region"/>
    <property type="evidence" value="ECO:0007669"/>
    <property type="project" value="UniProtKB-SubCell"/>
</dbReference>
<proteinExistence type="inferred from homology"/>
<comment type="caution">
    <text evidence="6">The sequence shown here is derived from an EMBL/GenBank/DDBJ whole genome shotgun (WGS) entry which is preliminary data.</text>
</comment>
<evidence type="ECO:0000259" key="5">
    <source>
        <dbReference type="PROSITE" id="PS51767"/>
    </source>
</evidence>
<feature type="domain" description="Peptidase A1" evidence="5">
    <location>
        <begin position="27"/>
        <end position="333"/>
    </location>
</feature>
<dbReference type="EMBL" id="WJZX01000104">
    <property type="protein sequence ID" value="MCF5657328.1"/>
    <property type="molecule type" value="Genomic_DNA"/>
</dbReference>
<dbReference type="Pfam" id="PF01382">
    <property type="entry name" value="Avidin"/>
    <property type="match status" value="1"/>
</dbReference>
<evidence type="ECO:0000256" key="4">
    <source>
        <dbReference type="ARBA" id="ARBA00022729"/>
    </source>
</evidence>
<dbReference type="GO" id="GO:0006508">
    <property type="term" value="P:proteolysis"/>
    <property type="evidence" value="ECO:0007669"/>
    <property type="project" value="InterPro"/>
</dbReference>
<dbReference type="Gene3D" id="2.40.128.30">
    <property type="entry name" value="Avidin-like"/>
    <property type="match status" value="1"/>
</dbReference>
<keyword evidence="4" id="KW-0732">Signal</keyword>
<reference evidence="6" key="1">
    <citation type="submission" date="2019-11" db="EMBL/GenBank/DDBJ databases">
        <title>Epiphytic Pseudomonas syringae from cherry orchards.</title>
        <authorList>
            <person name="Hulin M.T."/>
        </authorList>
    </citation>
    <scope>NUCLEOTIDE SEQUENCE</scope>
    <source>
        <strain evidence="6">PA-2-1F</strain>
    </source>
</reference>